<feature type="transmembrane region" description="Helical" evidence="1">
    <location>
        <begin position="49"/>
        <end position="71"/>
    </location>
</feature>
<evidence type="ECO:0000313" key="2">
    <source>
        <dbReference type="EMBL" id="GFG52717.1"/>
    </source>
</evidence>
<dbReference type="InterPro" id="IPR036938">
    <property type="entry name" value="PAP2/HPO_sf"/>
</dbReference>
<evidence type="ECO:0000313" key="3">
    <source>
        <dbReference type="Proteomes" id="UP000465302"/>
    </source>
</evidence>
<accession>A0A7I9W5R0</accession>
<evidence type="ECO:0000256" key="1">
    <source>
        <dbReference type="SAM" id="Phobius"/>
    </source>
</evidence>
<dbReference type="EMBL" id="BLKS01000001">
    <property type="protein sequence ID" value="GFG52717.1"/>
    <property type="molecule type" value="Genomic_DNA"/>
</dbReference>
<protein>
    <submittedName>
        <fullName evidence="2">Phosphoesterase</fullName>
    </submittedName>
</protein>
<feature type="transmembrane region" description="Helical" evidence="1">
    <location>
        <begin position="160"/>
        <end position="178"/>
    </location>
</feature>
<gene>
    <name evidence="2" type="ORF">MAGR_41580</name>
</gene>
<feature type="transmembrane region" description="Helical" evidence="1">
    <location>
        <begin position="78"/>
        <end position="96"/>
    </location>
</feature>
<dbReference type="Gene3D" id="1.20.144.10">
    <property type="entry name" value="Phosphatidic acid phosphatase type 2/haloperoxidase"/>
    <property type="match status" value="1"/>
</dbReference>
<dbReference type="AlphaFoldDB" id="A0A7I9W5R0"/>
<feature type="transmembrane region" description="Helical" evidence="1">
    <location>
        <begin position="9"/>
        <end position="29"/>
    </location>
</feature>
<proteinExistence type="predicted"/>
<name>A0A7I9W5R0_MYCAG</name>
<dbReference type="SUPFAM" id="SSF48317">
    <property type="entry name" value="Acid phosphatase/Vanadium-dependent haloperoxidase"/>
    <property type="match status" value="1"/>
</dbReference>
<keyword evidence="1" id="KW-0812">Transmembrane</keyword>
<keyword evidence="1" id="KW-0472">Membrane</keyword>
<dbReference type="RefSeq" id="WP_234816056.1">
    <property type="nucleotide sequence ID" value="NZ_BLKS01000001.1"/>
</dbReference>
<sequence>MTAVAGRSALVLWSGIAVAAMFALGWAVGTGSTPLDDWFHRFRHSPARWLLFFTDPWLLTILLLFGVAVAMHRRRRRLAVVIVVTPLVGIALVQLLKRFFGRHNGSALAYPSGHTTAAVVVLGMLVLVAGAAWWAVAIAASITVLVMIGQGVTYHYFTDALGAALLGSALVCAAALTAELDRRQPECDADHTGG</sequence>
<keyword evidence="1" id="KW-1133">Transmembrane helix</keyword>
<comment type="caution">
    <text evidence="2">The sequence shown here is derived from an EMBL/GenBank/DDBJ whole genome shotgun (WGS) entry which is preliminary data.</text>
</comment>
<feature type="transmembrane region" description="Helical" evidence="1">
    <location>
        <begin position="116"/>
        <end position="148"/>
    </location>
</feature>
<reference evidence="2 3" key="1">
    <citation type="journal article" date="2019" name="Emerg. Microbes Infect.">
        <title>Comprehensive subspecies identification of 175 nontuberculous mycobacteria species based on 7547 genomic profiles.</title>
        <authorList>
            <person name="Matsumoto Y."/>
            <person name="Kinjo T."/>
            <person name="Motooka D."/>
            <person name="Nabeya D."/>
            <person name="Jung N."/>
            <person name="Uechi K."/>
            <person name="Horii T."/>
            <person name="Iida T."/>
            <person name="Fujita J."/>
            <person name="Nakamura S."/>
        </authorList>
    </citation>
    <scope>NUCLEOTIDE SEQUENCE [LARGE SCALE GENOMIC DNA]</scope>
    <source>
        <strain evidence="2 3">JCM 6377</strain>
    </source>
</reference>
<organism evidence="2 3">
    <name type="scientific">Mycolicibacterium agri</name>
    <name type="common">Mycobacterium agri</name>
    <dbReference type="NCBI Taxonomy" id="36811"/>
    <lineage>
        <taxon>Bacteria</taxon>
        <taxon>Bacillati</taxon>
        <taxon>Actinomycetota</taxon>
        <taxon>Actinomycetes</taxon>
        <taxon>Mycobacteriales</taxon>
        <taxon>Mycobacteriaceae</taxon>
        <taxon>Mycolicibacterium</taxon>
    </lineage>
</organism>
<dbReference type="Proteomes" id="UP000465302">
    <property type="component" value="Unassembled WGS sequence"/>
</dbReference>